<evidence type="ECO:0000256" key="1">
    <source>
        <dbReference type="SAM" id="Coils"/>
    </source>
</evidence>
<sequence length="306" mass="35223">MNFFKRKDDIKNFKLMYIKGHPHFNNELTCTMYIDKKLVSVYTLQQVPISEIKLLDIEKVFIDNDMLIIESKKSVLYFKSNSKDKICNIINQNIADMQDKKTDTILRNKNKIVKQGVMKMDYYNSVGVPNCRGEAISIIIDNHNACLVIESKLLKEEKMRIKFSDLYSVNKYSEKEIAYNNKSVVGRAAIGTLFGPMGTIVGGLSGTGNKKSKTEKLFISIEYFSHGELREIIAEDSILNFHSQEFIDNIRRKINISKNNLENNKEKQIKSNDDAIQQVKGLKELLDMGAITEEEFNKKKKELLNL</sequence>
<feature type="coiled-coil region" evidence="1">
    <location>
        <begin position="247"/>
        <end position="278"/>
    </location>
</feature>
<evidence type="ECO:0000313" key="4">
    <source>
        <dbReference type="Proteomes" id="UP000266459"/>
    </source>
</evidence>
<evidence type="ECO:0000259" key="2">
    <source>
        <dbReference type="Pfam" id="PF09851"/>
    </source>
</evidence>
<gene>
    <name evidence="3" type="ORF">CDKM15_18</name>
</gene>
<feature type="domain" description="SHOCT" evidence="2">
    <location>
        <begin position="281"/>
        <end position="304"/>
    </location>
</feature>
<reference evidence="3 4" key="1">
    <citation type="journal article" date="2016" name="Viruses">
        <title>Two Novel Myoviruses from the North of Iraq Reveal Insights into Clostridium difficile Phage Diversity and Biology.</title>
        <authorList>
            <person name="Rashid S.J."/>
            <person name="Barylski J."/>
            <person name="Hargreaves K.R."/>
            <person name="Millard A.A."/>
            <person name="Vinner G.K."/>
            <person name="Clokie M.R."/>
        </authorList>
    </citation>
    <scope>NUCLEOTIDE SEQUENCE [LARGE SCALE GENOMIC DNA]</scope>
</reference>
<organism evidence="3 4">
    <name type="scientific">Clostridium phage CDKM15</name>
    <dbReference type="NCBI Taxonomy" id="1868595"/>
    <lineage>
        <taxon>Viruses</taxon>
        <taxon>Duplodnaviria</taxon>
        <taxon>Heunggongvirae</taxon>
        <taxon>Uroviricota</taxon>
        <taxon>Caudoviricetes</taxon>
        <taxon>Colneyvirus</taxon>
        <taxon>Colneyvirus CDKM15</taxon>
    </lineage>
</organism>
<accession>A0A3G1E3F5</accession>
<dbReference type="InterPro" id="IPR018649">
    <property type="entry name" value="SHOCT"/>
</dbReference>
<evidence type="ECO:0000313" key="3">
    <source>
        <dbReference type="EMBL" id="ANT45161.1"/>
    </source>
</evidence>
<proteinExistence type="predicted"/>
<dbReference type="Proteomes" id="UP000266459">
    <property type="component" value="Segment"/>
</dbReference>
<name>A0A3G1E3F5_9CAUD</name>
<keyword evidence="4" id="KW-1185">Reference proteome</keyword>
<protein>
    <recommendedName>
        <fullName evidence="2">SHOCT domain-containing protein</fullName>
    </recommendedName>
</protein>
<dbReference type="Pfam" id="PF09851">
    <property type="entry name" value="SHOCT"/>
    <property type="match status" value="1"/>
</dbReference>
<keyword evidence="1" id="KW-0175">Coiled coil</keyword>
<dbReference type="EMBL" id="KX228400">
    <property type="protein sequence ID" value="ANT45161.1"/>
    <property type="molecule type" value="Genomic_DNA"/>
</dbReference>